<name>A0ABR2PZ59_9ROSI</name>
<accession>A0ABR2PZ59</accession>
<dbReference type="InterPro" id="IPR029056">
    <property type="entry name" value="Ribokinase-like"/>
</dbReference>
<evidence type="ECO:0000313" key="1">
    <source>
        <dbReference type="EMBL" id="KAK8993726.1"/>
    </source>
</evidence>
<evidence type="ECO:0008006" key="3">
    <source>
        <dbReference type="Google" id="ProtNLM"/>
    </source>
</evidence>
<protein>
    <recommendedName>
        <fullName evidence="3">Carbohydrate kinase PfkB domain-containing protein</fullName>
    </recommendedName>
</protein>
<dbReference type="Proteomes" id="UP001396334">
    <property type="component" value="Unassembled WGS sequence"/>
</dbReference>
<sequence>MKIEPFGTNQIDPTDAGDSFLSGFVGGLVVPDVALVGNLFGSLTVGQIGFPKFDLRLLQVESNLVANIHGHTESFLKELNSVKNLWKNRSELKIEEASIDALFESD</sequence>
<proteinExistence type="predicted"/>
<dbReference type="EMBL" id="JBBPBN010000048">
    <property type="protein sequence ID" value="KAK8993726.1"/>
    <property type="molecule type" value="Genomic_DNA"/>
</dbReference>
<dbReference type="SUPFAM" id="SSF53613">
    <property type="entry name" value="Ribokinase-like"/>
    <property type="match status" value="1"/>
</dbReference>
<reference evidence="1 2" key="1">
    <citation type="journal article" date="2024" name="G3 (Bethesda)">
        <title>Genome assembly of Hibiscus sabdariffa L. provides insights into metabolisms of medicinal natural products.</title>
        <authorList>
            <person name="Kim T."/>
        </authorList>
    </citation>
    <scope>NUCLEOTIDE SEQUENCE [LARGE SCALE GENOMIC DNA]</scope>
    <source>
        <strain evidence="1">TK-2024</strain>
        <tissue evidence="1">Old leaves</tissue>
    </source>
</reference>
<dbReference type="Gene3D" id="3.40.1190.20">
    <property type="match status" value="1"/>
</dbReference>
<organism evidence="1 2">
    <name type="scientific">Hibiscus sabdariffa</name>
    <name type="common">roselle</name>
    <dbReference type="NCBI Taxonomy" id="183260"/>
    <lineage>
        <taxon>Eukaryota</taxon>
        <taxon>Viridiplantae</taxon>
        <taxon>Streptophyta</taxon>
        <taxon>Embryophyta</taxon>
        <taxon>Tracheophyta</taxon>
        <taxon>Spermatophyta</taxon>
        <taxon>Magnoliopsida</taxon>
        <taxon>eudicotyledons</taxon>
        <taxon>Gunneridae</taxon>
        <taxon>Pentapetalae</taxon>
        <taxon>rosids</taxon>
        <taxon>malvids</taxon>
        <taxon>Malvales</taxon>
        <taxon>Malvaceae</taxon>
        <taxon>Malvoideae</taxon>
        <taxon>Hibiscus</taxon>
    </lineage>
</organism>
<gene>
    <name evidence="1" type="ORF">V6N11_007947</name>
</gene>
<comment type="caution">
    <text evidence="1">The sequence shown here is derived from an EMBL/GenBank/DDBJ whole genome shotgun (WGS) entry which is preliminary data.</text>
</comment>
<evidence type="ECO:0000313" key="2">
    <source>
        <dbReference type="Proteomes" id="UP001396334"/>
    </source>
</evidence>
<keyword evidence="2" id="KW-1185">Reference proteome</keyword>